<keyword evidence="3" id="KW-1185">Reference proteome</keyword>
<sequence>MTMFGSLVRPALGAILLLLAATAAGPASAIPMNEAVLQALDKITARVSRITVPVGGTVTFGSLQITAKACDKRPPEETPESAAFLQVVEVKPGEAPASRFSGWMFASSPALSAMEHPVYDLWVLDCINADSAPSGNSE</sequence>
<name>A0ABU5EE40_9PROT</name>
<keyword evidence="1" id="KW-0732">Signal</keyword>
<dbReference type="EMBL" id="JAXCLW010000003">
    <property type="protein sequence ID" value="MDY0883713.1"/>
    <property type="molecule type" value="Genomic_DNA"/>
</dbReference>
<dbReference type="Proteomes" id="UP001279642">
    <property type="component" value="Unassembled WGS sequence"/>
</dbReference>
<dbReference type="InterPro" id="IPR019225">
    <property type="entry name" value="DUF2155"/>
</dbReference>
<organism evidence="2 3">
    <name type="scientific">Dongia soli</name>
    <dbReference type="NCBI Taxonomy" id="600628"/>
    <lineage>
        <taxon>Bacteria</taxon>
        <taxon>Pseudomonadati</taxon>
        <taxon>Pseudomonadota</taxon>
        <taxon>Alphaproteobacteria</taxon>
        <taxon>Rhodospirillales</taxon>
        <taxon>Dongiaceae</taxon>
        <taxon>Dongia</taxon>
    </lineage>
</organism>
<reference evidence="2 3" key="1">
    <citation type="journal article" date="2016" name="Antonie Van Leeuwenhoek">
        <title>Dongia soli sp. nov., isolated from soil from Dokdo, Korea.</title>
        <authorList>
            <person name="Kim D.U."/>
            <person name="Lee H."/>
            <person name="Kim H."/>
            <person name="Kim S.G."/>
            <person name="Ka J.O."/>
        </authorList>
    </citation>
    <scope>NUCLEOTIDE SEQUENCE [LARGE SCALE GENOMIC DNA]</scope>
    <source>
        <strain evidence="2 3">D78</strain>
    </source>
</reference>
<feature type="chain" id="PRO_5045921755" evidence="1">
    <location>
        <begin position="30"/>
        <end position="138"/>
    </location>
</feature>
<dbReference type="RefSeq" id="WP_320508782.1">
    <property type="nucleotide sequence ID" value="NZ_JAXCLW010000003.1"/>
</dbReference>
<feature type="signal peptide" evidence="1">
    <location>
        <begin position="1"/>
        <end position="29"/>
    </location>
</feature>
<protein>
    <submittedName>
        <fullName evidence="2">DUF2155 domain-containing protein</fullName>
    </submittedName>
</protein>
<evidence type="ECO:0000256" key="1">
    <source>
        <dbReference type="SAM" id="SignalP"/>
    </source>
</evidence>
<evidence type="ECO:0000313" key="3">
    <source>
        <dbReference type="Proteomes" id="UP001279642"/>
    </source>
</evidence>
<comment type="caution">
    <text evidence="2">The sequence shown here is derived from an EMBL/GenBank/DDBJ whole genome shotgun (WGS) entry which is preliminary data.</text>
</comment>
<proteinExistence type="predicted"/>
<dbReference type="Pfam" id="PF09923">
    <property type="entry name" value="DUF2155"/>
    <property type="match status" value="1"/>
</dbReference>
<accession>A0ABU5EE40</accession>
<gene>
    <name evidence="2" type="ORF">SMD27_12745</name>
</gene>
<evidence type="ECO:0000313" key="2">
    <source>
        <dbReference type="EMBL" id="MDY0883713.1"/>
    </source>
</evidence>